<keyword evidence="6" id="KW-1185">Reference proteome</keyword>
<dbReference type="Gene3D" id="2.40.10.120">
    <property type="match status" value="1"/>
</dbReference>
<dbReference type="Proteomes" id="UP000502508">
    <property type="component" value="Chromosome"/>
</dbReference>
<sequence length="297" mass="30264">MLGYDDPGGPYRPAGQHYEPWPGPRTYPRHRADLPPGTVWDAPPPDRSRRRGPGRLLLAGLLIAVFSAASGGAAGWYASLWANVTQAPRLAADAAVPEALIGAAEVALSGVVSIEVVSDDEASSGSGFVIDGKGHIVTNNHVVASGGRITVIGQDGEERTARLVGRVERTDIAVLRVGDGAEAFRPLKLGRSADLKVGEPVLAVGSPLGLSGSVTAGIVSAVDRQVRMGDAGRQSAVQTDASINPGNSGGPLVNARGQVVGVNTAIATIDGSGNIGIGFAIPIERAAQTAQEIISAA</sequence>
<dbReference type="EMBL" id="AP022870">
    <property type="protein sequence ID" value="BCB77190.1"/>
    <property type="molecule type" value="Genomic_DNA"/>
</dbReference>
<keyword evidence="1" id="KW-0645">Protease</keyword>
<evidence type="ECO:0000256" key="4">
    <source>
        <dbReference type="SAM" id="Phobius"/>
    </source>
</evidence>
<accession>A0A6F8XTP3</accession>
<dbReference type="InterPro" id="IPR001940">
    <property type="entry name" value="Peptidase_S1C"/>
</dbReference>
<reference evidence="5 6" key="2">
    <citation type="submission" date="2020-03" db="EMBL/GenBank/DDBJ databases">
        <authorList>
            <person name="Ichikawa N."/>
            <person name="Kimura A."/>
            <person name="Kitahashi Y."/>
            <person name="Uohara A."/>
        </authorList>
    </citation>
    <scope>NUCLEOTIDE SEQUENCE [LARGE SCALE GENOMIC DNA]</scope>
    <source>
        <strain evidence="5 6">NBRC 107702</strain>
    </source>
</reference>
<dbReference type="Pfam" id="PF13365">
    <property type="entry name" value="Trypsin_2"/>
    <property type="match status" value="1"/>
</dbReference>
<name>A0A6F8XTP3_9ACTN</name>
<dbReference type="KEGG" id="pfla:Pflav_036000"/>
<feature type="region of interest" description="Disordered" evidence="3">
    <location>
        <begin position="1"/>
        <end position="51"/>
    </location>
</feature>
<reference evidence="5 6" key="1">
    <citation type="submission" date="2020-03" db="EMBL/GenBank/DDBJ databases">
        <title>Whole genome shotgun sequence of Phytohabitans flavus NBRC 107702.</title>
        <authorList>
            <person name="Komaki H."/>
            <person name="Tamura T."/>
        </authorList>
    </citation>
    <scope>NUCLEOTIDE SEQUENCE [LARGE SCALE GENOMIC DNA]</scope>
    <source>
        <strain evidence="5 6">NBRC 107702</strain>
    </source>
</reference>
<dbReference type="PANTHER" id="PTHR43343:SF3">
    <property type="entry name" value="PROTEASE DO-LIKE 8, CHLOROPLASTIC"/>
    <property type="match status" value="1"/>
</dbReference>
<dbReference type="SUPFAM" id="SSF50494">
    <property type="entry name" value="Trypsin-like serine proteases"/>
    <property type="match status" value="1"/>
</dbReference>
<dbReference type="PANTHER" id="PTHR43343">
    <property type="entry name" value="PEPTIDASE S12"/>
    <property type="match status" value="1"/>
</dbReference>
<dbReference type="PRINTS" id="PR00834">
    <property type="entry name" value="PROTEASES2C"/>
</dbReference>
<dbReference type="GO" id="GO:0004252">
    <property type="term" value="F:serine-type endopeptidase activity"/>
    <property type="evidence" value="ECO:0007669"/>
    <property type="project" value="InterPro"/>
</dbReference>
<proteinExistence type="predicted"/>
<keyword evidence="4" id="KW-0812">Transmembrane</keyword>
<evidence type="ECO:0000313" key="6">
    <source>
        <dbReference type="Proteomes" id="UP000502508"/>
    </source>
</evidence>
<organism evidence="5 6">
    <name type="scientific">Phytohabitans flavus</name>
    <dbReference type="NCBI Taxonomy" id="1076124"/>
    <lineage>
        <taxon>Bacteria</taxon>
        <taxon>Bacillati</taxon>
        <taxon>Actinomycetota</taxon>
        <taxon>Actinomycetes</taxon>
        <taxon>Micromonosporales</taxon>
        <taxon>Micromonosporaceae</taxon>
    </lineage>
</organism>
<dbReference type="AlphaFoldDB" id="A0A6F8XTP3"/>
<evidence type="ECO:0000256" key="3">
    <source>
        <dbReference type="SAM" id="MobiDB-lite"/>
    </source>
</evidence>
<keyword evidence="2" id="KW-0378">Hydrolase</keyword>
<evidence type="ECO:0008006" key="7">
    <source>
        <dbReference type="Google" id="ProtNLM"/>
    </source>
</evidence>
<dbReference type="InterPro" id="IPR009003">
    <property type="entry name" value="Peptidase_S1_PA"/>
</dbReference>
<dbReference type="InterPro" id="IPR051201">
    <property type="entry name" value="Chloro_Bact_Ser_Proteases"/>
</dbReference>
<gene>
    <name evidence="5" type="ORF">Pflav_036000</name>
</gene>
<keyword evidence="4" id="KW-1133">Transmembrane helix</keyword>
<evidence type="ECO:0000256" key="2">
    <source>
        <dbReference type="ARBA" id="ARBA00022801"/>
    </source>
</evidence>
<keyword evidence="4" id="KW-0472">Membrane</keyword>
<evidence type="ECO:0000256" key="1">
    <source>
        <dbReference type="ARBA" id="ARBA00022670"/>
    </source>
</evidence>
<protein>
    <recommendedName>
        <fullName evidence="7">Protease</fullName>
    </recommendedName>
</protein>
<feature type="transmembrane region" description="Helical" evidence="4">
    <location>
        <begin position="56"/>
        <end position="78"/>
    </location>
</feature>
<dbReference type="GO" id="GO:0006508">
    <property type="term" value="P:proteolysis"/>
    <property type="evidence" value="ECO:0007669"/>
    <property type="project" value="UniProtKB-KW"/>
</dbReference>
<evidence type="ECO:0000313" key="5">
    <source>
        <dbReference type="EMBL" id="BCB77190.1"/>
    </source>
</evidence>